<dbReference type="Proteomes" id="UP000321723">
    <property type="component" value="Unassembled WGS sequence"/>
</dbReference>
<dbReference type="AlphaFoldDB" id="A0A511FJN5"/>
<evidence type="ECO:0000313" key="4">
    <source>
        <dbReference type="EMBL" id="MBB5473700.1"/>
    </source>
</evidence>
<accession>A0A511FJN5</accession>
<proteinExistence type="predicted"/>
<evidence type="ECO:0000256" key="1">
    <source>
        <dbReference type="ARBA" id="ARBA00023004"/>
    </source>
</evidence>
<name>A0A511FJN5_9CELL</name>
<reference evidence="4 6" key="2">
    <citation type="submission" date="2020-08" db="EMBL/GenBank/DDBJ databases">
        <title>Sequencing the genomes of 1000 actinobacteria strains.</title>
        <authorList>
            <person name="Klenk H.-P."/>
        </authorList>
    </citation>
    <scope>NUCLEOTIDE SEQUENCE [LARGE SCALE GENOMIC DNA]</scope>
    <source>
        <strain evidence="4 6">DSM 9581</strain>
    </source>
</reference>
<dbReference type="GO" id="GO:0046914">
    <property type="term" value="F:transition metal ion binding"/>
    <property type="evidence" value="ECO:0007669"/>
    <property type="project" value="InterPro"/>
</dbReference>
<evidence type="ECO:0000313" key="5">
    <source>
        <dbReference type="Proteomes" id="UP000321723"/>
    </source>
</evidence>
<dbReference type="SMART" id="SM00899">
    <property type="entry name" value="FeoA"/>
    <property type="match status" value="1"/>
</dbReference>
<dbReference type="EMBL" id="JACHDN010000001">
    <property type="protein sequence ID" value="MBB5473700.1"/>
    <property type="molecule type" value="Genomic_DNA"/>
</dbReference>
<feature type="domain" description="Ferrous iron transporter FeoA-like" evidence="2">
    <location>
        <begin position="1"/>
        <end position="72"/>
    </location>
</feature>
<dbReference type="InterPro" id="IPR007167">
    <property type="entry name" value="Fe-transptr_FeoA-like"/>
</dbReference>
<comment type="caution">
    <text evidence="3">The sequence shown here is derived from an EMBL/GenBank/DDBJ whole genome shotgun (WGS) entry which is preliminary data.</text>
</comment>
<evidence type="ECO:0000313" key="6">
    <source>
        <dbReference type="Proteomes" id="UP000564629"/>
    </source>
</evidence>
<dbReference type="Proteomes" id="UP000564629">
    <property type="component" value="Unassembled WGS sequence"/>
</dbReference>
<dbReference type="Gene3D" id="2.30.30.90">
    <property type="match status" value="1"/>
</dbReference>
<dbReference type="Pfam" id="PF04023">
    <property type="entry name" value="FeoA"/>
    <property type="match status" value="1"/>
</dbReference>
<protein>
    <submittedName>
        <fullName evidence="4">Ferrous iron transport protein A</fullName>
    </submittedName>
</protein>
<gene>
    <name evidence="3" type="ORF">CHO01_39000</name>
    <name evidence="4" type="ORF">HNR08_002436</name>
</gene>
<evidence type="ECO:0000259" key="2">
    <source>
        <dbReference type="SMART" id="SM00899"/>
    </source>
</evidence>
<dbReference type="SUPFAM" id="SSF50037">
    <property type="entry name" value="C-terminal domain of transcriptional repressors"/>
    <property type="match status" value="1"/>
</dbReference>
<keyword evidence="1" id="KW-0408">Iron</keyword>
<dbReference type="EMBL" id="BJVQ01000109">
    <property type="protein sequence ID" value="GEL48784.1"/>
    <property type="molecule type" value="Genomic_DNA"/>
</dbReference>
<reference evidence="3 5" key="1">
    <citation type="submission" date="2019-07" db="EMBL/GenBank/DDBJ databases">
        <title>Whole genome shotgun sequence of Cellulomonas hominis NBRC 16055.</title>
        <authorList>
            <person name="Hosoyama A."/>
            <person name="Uohara A."/>
            <person name="Ohji S."/>
            <person name="Ichikawa N."/>
        </authorList>
    </citation>
    <scope>NUCLEOTIDE SEQUENCE [LARGE SCALE GENOMIC DNA]</scope>
    <source>
        <strain evidence="3 5">NBRC 16055</strain>
    </source>
</reference>
<dbReference type="InterPro" id="IPR008988">
    <property type="entry name" value="Transcriptional_repressor_C"/>
</dbReference>
<sequence length="88" mass="8792">MDLAHWPPGTDARVLAVDMPDAARFRAGELGLRPGAVLRVTHRAAFGGRVVAIGAERFAVDAATCARIELGAADASGATGATPPGGAA</sequence>
<dbReference type="InterPro" id="IPR038157">
    <property type="entry name" value="FeoA_core_dom"/>
</dbReference>
<evidence type="ECO:0000313" key="3">
    <source>
        <dbReference type="EMBL" id="GEL48784.1"/>
    </source>
</evidence>
<dbReference type="RefSeq" id="WP_146840777.1">
    <property type="nucleotide sequence ID" value="NZ_BJVQ01000109.1"/>
</dbReference>
<keyword evidence="5" id="KW-1185">Reference proteome</keyword>
<dbReference type="OrthoDB" id="4420166at2"/>
<organism evidence="3 5">
    <name type="scientific">Cellulomonas hominis</name>
    <dbReference type="NCBI Taxonomy" id="156981"/>
    <lineage>
        <taxon>Bacteria</taxon>
        <taxon>Bacillati</taxon>
        <taxon>Actinomycetota</taxon>
        <taxon>Actinomycetes</taxon>
        <taxon>Micrococcales</taxon>
        <taxon>Cellulomonadaceae</taxon>
        <taxon>Cellulomonas</taxon>
    </lineage>
</organism>